<keyword evidence="4" id="KW-0479">Metal-binding</keyword>
<dbReference type="GO" id="GO:0008534">
    <property type="term" value="F:oxidized purine nucleobase lesion DNA N-glycosylase activity"/>
    <property type="evidence" value="ECO:0007669"/>
    <property type="project" value="UniProtKB-ARBA"/>
</dbReference>
<sequence length="275" mass="30765">MPEGHTLHALARDLDAAYRGTQPTATSPQGRFAAGAALLSGRTFLQATSWGKHLFVEFDGDAWLHVHLGLIGKFSIDEREYAAQVPVVGQVRLRLETDEHVADLRGPNLCAVITPEQVEAVTNRLGPDPLRPEPDPDLAWRRISRSGKSIAELLMDQSVLAGVGNVYRCEVLFRKRVDPFRPGRELRRSTWDAIWLDLVDLLPLGVATGRIVTLEEQVEQVRAKLASGAADRLTERHSYVYKREGEPCLVCGSRIRTRVVGGRNLFWCGRCQRRR</sequence>
<evidence type="ECO:0000256" key="2">
    <source>
        <dbReference type="ARBA" id="ARBA00009409"/>
    </source>
</evidence>
<dbReference type="SUPFAM" id="SSF57716">
    <property type="entry name" value="Glucocorticoid receptor-like (DNA-binding domain)"/>
    <property type="match status" value="1"/>
</dbReference>
<keyword evidence="18" id="KW-0255">Endonuclease</keyword>
<evidence type="ECO:0000256" key="3">
    <source>
        <dbReference type="ARBA" id="ARBA00012720"/>
    </source>
</evidence>
<dbReference type="SMART" id="SM00898">
    <property type="entry name" value="Fapy_DNA_glyco"/>
    <property type="match status" value="1"/>
</dbReference>
<dbReference type="GO" id="GO:0000703">
    <property type="term" value="F:oxidized pyrimidine nucleobase lesion DNA N-glycosylase activity"/>
    <property type="evidence" value="ECO:0007669"/>
    <property type="project" value="TreeGrafter"/>
</dbReference>
<dbReference type="EC" id="4.2.99.18" evidence="3"/>
<evidence type="ECO:0000313" key="18">
    <source>
        <dbReference type="EMBL" id="SDP69921.1"/>
    </source>
</evidence>
<keyword evidence="13" id="KW-0326">Glycosidase</keyword>
<keyword evidence="6 15" id="KW-0863">Zinc-finger</keyword>
<dbReference type="PROSITE" id="PS01242">
    <property type="entry name" value="ZF_FPG_1"/>
    <property type="match status" value="1"/>
</dbReference>
<evidence type="ECO:0000256" key="12">
    <source>
        <dbReference type="ARBA" id="ARBA00023268"/>
    </source>
</evidence>
<dbReference type="InterPro" id="IPR010979">
    <property type="entry name" value="Ribosomal_uS13-like_H2TH"/>
</dbReference>
<dbReference type="InterPro" id="IPR015887">
    <property type="entry name" value="DNA_glyclase_Znf_dom_DNA_BS"/>
</dbReference>
<dbReference type="Proteomes" id="UP000199077">
    <property type="component" value="Chromosome I"/>
</dbReference>
<keyword evidence="11" id="KW-0456">Lyase</keyword>
<evidence type="ECO:0000256" key="8">
    <source>
        <dbReference type="ARBA" id="ARBA00022833"/>
    </source>
</evidence>
<dbReference type="InterPro" id="IPR010663">
    <property type="entry name" value="Znf_FPG/IleRS"/>
</dbReference>
<evidence type="ECO:0000259" key="17">
    <source>
        <dbReference type="PROSITE" id="PS51068"/>
    </source>
</evidence>
<keyword evidence="7" id="KW-0378">Hydrolase</keyword>
<keyword evidence="9" id="KW-0238">DNA-binding</keyword>
<keyword evidence="12" id="KW-0511">Multifunctional enzyme</keyword>
<protein>
    <recommendedName>
        <fullName evidence="3">DNA-(apurinic or apyrimidinic site) lyase</fullName>
        <ecNumber evidence="3">4.2.99.18</ecNumber>
    </recommendedName>
</protein>
<dbReference type="GO" id="GO:0006979">
    <property type="term" value="P:response to oxidative stress"/>
    <property type="evidence" value="ECO:0007669"/>
    <property type="project" value="UniProtKB-ARBA"/>
</dbReference>
<evidence type="ECO:0000256" key="4">
    <source>
        <dbReference type="ARBA" id="ARBA00022723"/>
    </source>
</evidence>
<dbReference type="InterPro" id="IPR000214">
    <property type="entry name" value="Znf_DNA_glyclase/AP_lyase"/>
</dbReference>
<dbReference type="PROSITE" id="PS51068">
    <property type="entry name" value="FPG_CAT"/>
    <property type="match status" value="1"/>
</dbReference>
<keyword evidence="8" id="KW-0862">Zinc</keyword>
<evidence type="ECO:0000256" key="10">
    <source>
        <dbReference type="ARBA" id="ARBA00023204"/>
    </source>
</evidence>
<dbReference type="Pfam" id="PF01149">
    <property type="entry name" value="Fapy_DNA_glyco"/>
    <property type="match status" value="1"/>
</dbReference>
<evidence type="ECO:0000256" key="13">
    <source>
        <dbReference type="ARBA" id="ARBA00023295"/>
    </source>
</evidence>
<dbReference type="AlphaFoldDB" id="A0A1H0UUZ5"/>
<evidence type="ECO:0000259" key="16">
    <source>
        <dbReference type="PROSITE" id="PS51066"/>
    </source>
</evidence>
<dbReference type="STRING" id="443156.SAMN04489867_3519"/>
<dbReference type="Pfam" id="PF06831">
    <property type="entry name" value="H2TH"/>
    <property type="match status" value="1"/>
</dbReference>
<dbReference type="OrthoDB" id="9800855at2"/>
<dbReference type="Gene3D" id="3.20.190.10">
    <property type="entry name" value="MutM-like, N-terminal"/>
    <property type="match status" value="1"/>
</dbReference>
<accession>A0A1H0UUZ5</accession>
<comment type="cofactor">
    <cofactor evidence="1">
        <name>Zn(2+)</name>
        <dbReference type="ChEBI" id="CHEBI:29105"/>
    </cofactor>
</comment>
<dbReference type="EMBL" id="LT629711">
    <property type="protein sequence ID" value="SDP69921.1"/>
    <property type="molecule type" value="Genomic_DNA"/>
</dbReference>
<dbReference type="GO" id="GO:0003690">
    <property type="term" value="F:double-stranded DNA binding"/>
    <property type="evidence" value="ECO:0007669"/>
    <property type="project" value="UniProtKB-ARBA"/>
</dbReference>
<dbReference type="PANTHER" id="PTHR42697:SF3">
    <property type="entry name" value="ENDONUCLEASE 8 1"/>
    <property type="match status" value="1"/>
</dbReference>
<feature type="domain" description="Formamidopyrimidine-DNA glycosylase catalytic" evidence="17">
    <location>
        <begin position="2"/>
        <end position="94"/>
    </location>
</feature>
<name>A0A1H0UUZ5_9MICO</name>
<evidence type="ECO:0000256" key="5">
    <source>
        <dbReference type="ARBA" id="ARBA00022763"/>
    </source>
</evidence>
<dbReference type="SMART" id="SM01232">
    <property type="entry name" value="H2TH"/>
    <property type="match status" value="1"/>
</dbReference>
<dbReference type="Pfam" id="PF06827">
    <property type="entry name" value="zf-FPG_IleRS"/>
    <property type="match status" value="1"/>
</dbReference>
<organism evidence="18 19">
    <name type="scientific">Pedococcus dokdonensis</name>
    <dbReference type="NCBI Taxonomy" id="443156"/>
    <lineage>
        <taxon>Bacteria</taxon>
        <taxon>Bacillati</taxon>
        <taxon>Actinomycetota</taxon>
        <taxon>Actinomycetes</taxon>
        <taxon>Micrococcales</taxon>
        <taxon>Intrasporangiaceae</taxon>
        <taxon>Pedococcus</taxon>
    </lineage>
</organism>
<evidence type="ECO:0000256" key="7">
    <source>
        <dbReference type="ARBA" id="ARBA00022801"/>
    </source>
</evidence>
<dbReference type="CDD" id="cd08970">
    <property type="entry name" value="AcNei1_N"/>
    <property type="match status" value="1"/>
</dbReference>
<reference evidence="19" key="1">
    <citation type="submission" date="2016-10" db="EMBL/GenBank/DDBJ databases">
        <authorList>
            <person name="Varghese N."/>
            <person name="Submissions S."/>
        </authorList>
    </citation>
    <scope>NUCLEOTIDE SEQUENCE [LARGE SCALE GENOMIC DNA]</scope>
    <source>
        <strain evidence="19">DSM 22329</strain>
    </source>
</reference>
<evidence type="ECO:0000313" key="19">
    <source>
        <dbReference type="Proteomes" id="UP000199077"/>
    </source>
</evidence>
<dbReference type="SUPFAM" id="SSF46946">
    <property type="entry name" value="S13-like H2TH domain"/>
    <property type="match status" value="1"/>
</dbReference>
<dbReference type="InterPro" id="IPR015886">
    <property type="entry name" value="H2TH_FPG"/>
</dbReference>
<dbReference type="GO" id="GO:0006284">
    <property type="term" value="P:base-excision repair"/>
    <property type="evidence" value="ECO:0007669"/>
    <property type="project" value="InterPro"/>
</dbReference>
<comment type="similarity">
    <text evidence="2">Belongs to the FPG family.</text>
</comment>
<dbReference type="Gene3D" id="1.10.8.50">
    <property type="match status" value="1"/>
</dbReference>
<dbReference type="InterPro" id="IPR012319">
    <property type="entry name" value="FPG_cat"/>
</dbReference>
<evidence type="ECO:0000256" key="9">
    <source>
        <dbReference type="ARBA" id="ARBA00023125"/>
    </source>
</evidence>
<evidence type="ECO:0000256" key="14">
    <source>
        <dbReference type="ARBA" id="ARBA00044632"/>
    </source>
</evidence>
<dbReference type="PANTHER" id="PTHR42697">
    <property type="entry name" value="ENDONUCLEASE 8"/>
    <property type="match status" value="1"/>
</dbReference>
<comment type="catalytic activity">
    <reaction evidence="14">
        <text>2'-deoxyribonucleotide-(2'-deoxyribose 5'-phosphate)-2'-deoxyribonucleotide-DNA = a 3'-end 2'-deoxyribonucleotide-(2,3-dehydro-2,3-deoxyribose 5'-phosphate)-DNA + a 5'-end 5'-phospho-2'-deoxyribonucleoside-DNA + H(+)</text>
        <dbReference type="Rhea" id="RHEA:66592"/>
        <dbReference type="Rhea" id="RHEA-COMP:13180"/>
        <dbReference type="Rhea" id="RHEA-COMP:16897"/>
        <dbReference type="Rhea" id="RHEA-COMP:17067"/>
        <dbReference type="ChEBI" id="CHEBI:15378"/>
        <dbReference type="ChEBI" id="CHEBI:136412"/>
        <dbReference type="ChEBI" id="CHEBI:157695"/>
        <dbReference type="ChEBI" id="CHEBI:167181"/>
        <dbReference type="EC" id="4.2.99.18"/>
    </reaction>
</comment>
<keyword evidence="19" id="KW-1185">Reference proteome</keyword>
<dbReference type="SUPFAM" id="SSF81624">
    <property type="entry name" value="N-terminal domain of MutM-like DNA repair proteins"/>
    <property type="match status" value="1"/>
</dbReference>
<dbReference type="GO" id="GO:0140078">
    <property type="term" value="F:class I DNA-(apurinic or apyrimidinic site) endonuclease activity"/>
    <property type="evidence" value="ECO:0007669"/>
    <property type="project" value="UniProtKB-EC"/>
</dbReference>
<evidence type="ECO:0000256" key="1">
    <source>
        <dbReference type="ARBA" id="ARBA00001947"/>
    </source>
</evidence>
<dbReference type="GO" id="GO:0008270">
    <property type="term" value="F:zinc ion binding"/>
    <property type="evidence" value="ECO:0007669"/>
    <property type="project" value="UniProtKB-KW"/>
</dbReference>
<dbReference type="PROSITE" id="PS51066">
    <property type="entry name" value="ZF_FPG_2"/>
    <property type="match status" value="1"/>
</dbReference>
<dbReference type="GO" id="GO:0003684">
    <property type="term" value="F:damaged DNA binding"/>
    <property type="evidence" value="ECO:0007669"/>
    <property type="project" value="InterPro"/>
</dbReference>
<feature type="domain" description="FPG-type" evidence="16">
    <location>
        <begin position="239"/>
        <end position="273"/>
    </location>
</feature>
<evidence type="ECO:0000256" key="15">
    <source>
        <dbReference type="PROSITE-ProRule" id="PRU00391"/>
    </source>
</evidence>
<evidence type="ECO:0000256" key="6">
    <source>
        <dbReference type="ARBA" id="ARBA00022771"/>
    </source>
</evidence>
<keyword evidence="18" id="KW-0540">Nuclease</keyword>
<keyword evidence="5" id="KW-0227">DNA damage</keyword>
<dbReference type="InterPro" id="IPR035937">
    <property type="entry name" value="FPG_N"/>
</dbReference>
<gene>
    <name evidence="18" type="ORF">SAMN04489867_3519</name>
</gene>
<dbReference type="FunFam" id="1.10.8.50:FF:000003">
    <property type="entry name" value="Formamidopyrimidine-DNA glycosylase"/>
    <property type="match status" value="1"/>
</dbReference>
<dbReference type="RefSeq" id="WP_091788446.1">
    <property type="nucleotide sequence ID" value="NZ_LT629711.1"/>
</dbReference>
<evidence type="ECO:0000256" key="11">
    <source>
        <dbReference type="ARBA" id="ARBA00023239"/>
    </source>
</evidence>
<proteinExistence type="inferred from homology"/>
<keyword evidence="10" id="KW-0234">DNA repair</keyword>